<feature type="region of interest" description="Disordered" evidence="1">
    <location>
        <begin position="757"/>
        <end position="825"/>
    </location>
</feature>
<feature type="compositionally biased region" description="Basic and acidic residues" evidence="1">
    <location>
        <begin position="757"/>
        <end position="773"/>
    </location>
</feature>
<proteinExistence type="predicted"/>
<reference evidence="3 4" key="1">
    <citation type="submission" date="2019-02" db="EMBL/GenBank/DDBJ databases">
        <title>Genome sequencing of the rare red list fungi Phellinidium pouzarii.</title>
        <authorList>
            <person name="Buettner E."/>
            <person name="Kellner H."/>
        </authorList>
    </citation>
    <scope>NUCLEOTIDE SEQUENCE [LARGE SCALE GENOMIC DNA]</scope>
    <source>
        <strain evidence="3 4">DSM 108285</strain>
    </source>
</reference>
<feature type="region of interest" description="Disordered" evidence="1">
    <location>
        <begin position="289"/>
        <end position="318"/>
    </location>
</feature>
<keyword evidence="4" id="KW-1185">Reference proteome</keyword>
<feature type="compositionally biased region" description="Low complexity" evidence="1">
    <location>
        <begin position="648"/>
        <end position="660"/>
    </location>
</feature>
<feature type="compositionally biased region" description="Low complexity" evidence="1">
    <location>
        <begin position="407"/>
        <end position="429"/>
    </location>
</feature>
<evidence type="ECO:0000256" key="1">
    <source>
        <dbReference type="SAM" id="MobiDB-lite"/>
    </source>
</evidence>
<feature type="region of interest" description="Disordered" evidence="1">
    <location>
        <begin position="212"/>
        <end position="232"/>
    </location>
</feature>
<comment type="caution">
    <text evidence="3">The sequence shown here is derived from an EMBL/GenBank/DDBJ whole genome shotgun (WGS) entry which is preliminary data.</text>
</comment>
<feature type="compositionally biased region" description="Basic and acidic residues" evidence="1">
    <location>
        <begin position="793"/>
        <end position="806"/>
    </location>
</feature>
<feature type="compositionally biased region" description="Basic and acidic residues" evidence="1">
    <location>
        <begin position="212"/>
        <end position="223"/>
    </location>
</feature>
<dbReference type="CDD" id="cd11655">
    <property type="entry name" value="rap1_myb-like"/>
    <property type="match status" value="1"/>
</dbReference>
<dbReference type="SUPFAM" id="SSF46689">
    <property type="entry name" value="Homeodomain-like"/>
    <property type="match status" value="1"/>
</dbReference>
<sequence length="1003" mass="109989">MRRARTNFDQDDDALLVKYIARYNPEKAGRLGNALYKSLVEDSGNRWRWAKRHSWQSWRERYKSYEYKFDSEIKQYQKKKGIFVGSGENRNSGPRYTSTVMLEERINEDRDDEENTRSDGDVANVIAQGTSHDSDTRRSASRKTTNGVQRIEENVGACEEEEGVKGDTKIRSGQVERGEGNSRKGKEKATLKRKLSDASKIEAKRQKVEDLSHAVQVRREKASNESTTSKGRNLGMDVEMAESHDISKGTNQPSTTIEDLGQQSTPKIQRTEEFMSALKALSAFVAKDKLPGPEDGDPLGSKVNGHVEGKPDRPPTSRELTIQLNGVAVPGTEDSVVDTAVLKMQDVADDTNPPDGAFLSDPHSANAGLSPISPENNIKPPLGRERPLKSRRDEEDYFASPSPTPIKPASRSSASVSAPPVSSATTAKSLVSTKRKPSRILNGAFNSTYAFINARRAPSSYEHATDLNSDSDSDATPSWPPRRDKKEMHAGRTPISSPTAAAKGKHANFPTFLASSVSTEETAKNNKEALLSLPQAGPSKMLPHTDLQVKIHEWRLDTPTPEGLGPGVSSAVAKYPLLSGDVAYHVHGEKGKEESVLNDVNTNGDRRMTFGGFTTLPTSPSLPEFDLREKGLRRNSLLAEMPSLDAQRSLSSSGSSSGMNRSKKRSRLSRNRISFTSTIDLTEEFPSPGIAIAPTDQVLVNRAGLQFFVQTMAQNHGISEEWVRRVYEERRDLQGTDRILAEIRAAAERAFNEAIEREIETGKMQDSKPKSTSDRSLPQQYINVATASNPGEQDQKQMRTGERELDLSGLQRPQHASSGSRQQRELLFTPADADASLARARARYAPPSTSRAARYVRRVRQNSGMSSPLKPSVEDSNTSGEGLDDGDEDGNDEEEEGEVSMSLTRSRALADVLDAMNAPNHAVSAMPESTTAVTGNGSVSHHHSNNIDTSTIVSRASWTVDEDAVLMNGEDEAAIQAVVGKRGHGPVKRRIVELMMNDGDLFS</sequence>
<feature type="compositionally biased region" description="Basic and acidic residues" evidence="1">
    <location>
        <begin position="382"/>
        <end position="394"/>
    </location>
</feature>
<feature type="compositionally biased region" description="Low complexity" evidence="1">
    <location>
        <begin position="840"/>
        <end position="853"/>
    </location>
</feature>
<feature type="region of interest" description="Disordered" evidence="1">
    <location>
        <begin position="643"/>
        <end position="669"/>
    </location>
</feature>
<feature type="region of interest" description="Disordered" evidence="1">
    <location>
        <begin position="840"/>
        <end position="903"/>
    </location>
</feature>
<dbReference type="InterPro" id="IPR015010">
    <property type="entry name" value="TERF2IP_Myb"/>
</dbReference>
<feature type="region of interest" description="Disordered" evidence="1">
    <location>
        <begin position="107"/>
        <end position="198"/>
    </location>
</feature>
<evidence type="ECO:0000313" key="4">
    <source>
        <dbReference type="Proteomes" id="UP000308199"/>
    </source>
</evidence>
<evidence type="ECO:0000313" key="3">
    <source>
        <dbReference type="EMBL" id="THH08713.1"/>
    </source>
</evidence>
<dbReference type="AlphaFoldDB" id="A0A4V3XD85"/>
<feature type="compositionally biased region" description="Basic and acidic residues" evidence="1">
    <location>
        <begin position="305"/>
        <end position="316"/>
    </location>
</feature>
<dbReference type="Gene3D" id="1.10.10.60">
    <property type="entry name" value="Homeodomain-like"/>
    <property type="match status" value="1"/>
</dbReference>
<feature type="domain" description="TERF2-interacting telomeric protein 1 Myb" evidence="2">
    <location>
        <begin position="8"/>
        <end position="63"/>
    </location>
</feature>
<dbReference type="Pfam" id="PF08914">
    <property type="entry name" value="Myb_Rap1"/>
    <property type="match status" value="1"/>
</dbReference>
<feature type="compositionally biased region" description="Acidic residues" evidence="1">
    <location>
        <begin position="882"/>
        <end position="898"/>
    </location>
</feature>
<evidence type="ECO:0000259" key="2">
    <source>
        <dbReference type="Pfam" id="PF08914"/>
    </source>
</evidence>
<name>A0A4V3XD85_9AGAM</name>
<feature type="region of interest" description="Disordered" evidence="1">
    <location>
        <begin position="347"/>
        <end position="435"/>
    </location>
</feature>
<accession>A0A4V3XD85</accession>
<protein>
    <recommendedName>
        <fullName evidence="2">TERF2-interacting telomeric protein 1 Myb domain-containing protein</fullName>
    </recommendedName>
</protein>
<dbReference type="OrthoDB" id="435460at2759"/>
<dbReference type="Proteomes" id="UP000308199">
    <property type="component" value="Unassembled WGS sequence"/>
</dbReference>
<feature type="compositionally biased region" description="Basic and acidic residues" evidence="1">
    <location>
        <begin position="481"/>
        <end position="490"/>
    </location>
</feature>
<feature type="region of interest" description="Disordered" evidence="1">
    <location>
        <begin position="461"/>
        <end position="507"/>
    </location>
</feature>
<feature type="compositionally biased region" description="Polar residues" evidence="1">
    <location>
        <begin position="774"/>
        <end position="792"/>
    </location>
</feature>
<dbReference type="EMBL" id="SGPK01000090">
    <property type="protein sequence ID" value="THH08713.1"/>
    <property type="molecule type" value="Genomic_DNA"/>
</dbReference>
<feature type="compositionally biased region" description="Basic and acidic residues" evidence="1">
    <location>
        <begin position="163"/>
        <end position="198"/>
    </location>
</feature>
<dbReference type="InterPro" id="IPR009057">
    <property type="entry name" value="Homeodomain-like_sf"/>
</dbReference>
<organism evidence="3 4">
    <name type="scientific">Phellinidium pouzarii</name>
    <dbReference type="NCBI Taxonomy" id="167371"/>
    <lineage>
        <taxon>Eukaryota</taxon>
        <taxon>Fungi</taxon>
        <taxon>Dikarya</taxon>
        <taxon>Basidiomycota</taxon>
        <taxon>Agaricomycotina</taxon>
        <taxon>Agaricomycetes</taxon>
        <taxon>Hymenochaetales</taxon>
        <taxon>Hymenochaetaceae</taxon>
        <taxon>Phellinidium</taxon>
    </lineage>
</organism>
<gene>
    <name evidence="3" type="ORF">EW145_g2526</name>
</gene>
<feature type="compositionally biased region" description="Polar residues" evidence="1">
    <location>
        <begin position="466"/>
        <end position="476"/>
    </location>
</feature>